<dbReference type="EMBL" id="CP086654">
    <property type="protein sequence ID" value="UEX89195.1"/>
    <property type="molecule type" value="Genomic_DNA"/>
</dbReference>
<organism evidence="3 4">
    <name type="scientific">Staphylococcus ratti</name>
    <dbReference type="NCBI Taxonomy" id="2892440"/>
    <lineage>
        <taxon>Bacteria</taxon>
        <taxon>Bacillati</taxon>
        <taxon>Bacillota</taxon>
        <taxon>Bacilli</taxon>
        <taxon>Bacillales</taxon>
        <taxon>Staphylococcaceae</taxon>
        <taxon>Staphylococcus</taxon>
    </lineage>
</organism>
<sequence>MSDRFILFNDEQLDAMKVMMLQDLSRLLLKNPDTQVKIHKFPYYDALQNEVICSSFWAHRPETIEKTGLKTDVLLATYSYFNMSPQIVNDVLDNEEGFIHPKFYRQLFKLIEEMRILHLIERQRPRASKMIQLRRQIRKQYCETQMKVYRTKTVYADLLFLNLEYTLLTENFYDVPLIHESLTNILQLMYQYLPDFFNLQNSEDSLLLTQRIMFQIDEWLNEDMLNEYYHIPQKVYSALSDLTLEDIKRIDAAQVDGETGETEMADTENVESKPADSETSGGAYLEMELHEGQNSDVLSDNDTAREGDSSDDMSQMESKKGQGTNNVMDSEEGGPLHGRHPLLALSGINQFVEIKWRRPQIKPEYFEAYSKVEQSVQYEIRDLIQIIKKTIEREYQDKRNNLTKGRLQKNLINWFVDDQYKVFYKKADLSQSFDATFTLLIDASASMHDKMDETIKGIVLFHETLKSLNVRHEILAFNEDAFDADATHQPNIIDEIIQYHQSIHQTEAPKIMSLTPQDDNRDGVAIRIASERLLTRSEKQKFLIVFSDGEPSAFNYSQDGILDTYEAVENSRKLDIEVFNVFLSQAPITEATEQTIHNIYGDFAIFVEGVENLPSLLSPLLKKLLLQSF</sequence>
<protein>
    <submittedName>
        <fullName evidence="3">VWA domain-containing protein</fullName>
    </submittedName>
</protein>
<dbReference type="Gene3D" id="3.40.50.410">
    <property type="entry name" value="von Willebrand factor, type A domain"/>
    <property type="match status" value="1"/>
</dbReference>
<proteinExistence type="predicted"/>
<dbReference type="Pfam" id="PF11775">
    <property type="entry name" value="CobT_C"/>
    <property type="match status" value="1"/>
</dbReference>
<dbReference type="InterPro" id="IPR036465">
    <property type="entry name" value="vWFA_dom_sf"/>
</dbReference>
<evidence type="ECO:0000313" key="3">
    <source>
        <dbReference type="EMBL" id="UEX89195.1"/>
    </source>
</evidence>
<dbReference type="PANTHER" id="PTHR41248:SF1">
    <property type="entry name" value="NORD PROTEIN"/>
    <property type="match status" value="1"/>
</dbReference>
<feature type="region of interest" description="Disordered" evidence="1">
    <location>
        <begin position="254"/>
        <end position="338"/>
    </location>
</feature>
<dbReference type="SMART" id="SM00327">
    <property type="entry name" value="VWA"/>
    <property type="match status" value="1"/>
</dbReference>
<dbReference type="RefSeq" id="WP_229291701.1">
    <property type="nucleotide sequence ID" value="NZ_CP086654.1"/>
</dbReference>
<evidence type="ECO:0000256" key="1">
    <source>
        <dbReference type="SAM" id="MobiDB-lite"/>
    </source>
</evidence>
<dbReference type="PROSITE" id="PS50234">
    <property type="entry name" value="VWFA"/>
    <property type="match status" value="1"/>
</dbReference>
<name>A0ABY3PA58_9STAP</name>
<dbReference type="SUPFAM" id="SSF53300">
    <property type="entry name" value="vWA-like"/>
    <property type="match status" value="1"/>
</dbReference>
<evidence type="ECO:0000313" key="4">
    <source>
        <dbReference type="Proteomes" id="UP001197626"/>
    </source>
</evidence>
<evidence type="ECO:0000259" key="2">
    <source>
        <dbReference type="PROSITE" id="PS50234"/>
    </source>
</evidence>
<gene>
    <name evidence="3" type="ORF">LN051_06305</name>
</gene>
<dbReference type="CDD" id="cd01454">
    <property type="entry name" value="vWA_norD_type"/>
    <property type="match status" value="1"/>
</dbReference>
<dbReference type="InterPro" id="IPR002035">
    <property type="entry name" value="VWF_A"/>
</dbReference>
<dbReference type="PANTHER" id="PTHR41248">
    <property type="entry name" value="NORD PROTEIN"/>
    <property type="match status" value="1"/>
</dbReference>
<feature type="domain" description="VWFA" evidence="2">
    <location>
        <begin position="436"/>
        <end position="620"/>
    </location>
</feature>
<feature type="compositionally biased region" description="Acidic residues" evidence="1">
    <location>
        <begin position="258"/>
        <end position="269"/>
    </location>
</feature>
<dbReference type="Proteomes" id="UP001197626">
    <property type="component" value="Chromosome"/>
</dbReference>
<accession>A0ABY3PA58</accession>
<reference evidence="3 4" key="1">
    <citation type="journal article" date="2022" name="Pathogens">
        <title>Staphylococcus ratti sp. nov. Isolated from a Lab Rat.</title>
        <authorList>
            <person name="Kovarovic V."/>
            <person name="Sedlacek I."/>
            <person name="Petras P."/>
            <person name="Kralova S."/>
            <person name="Maslanova I."/>
            <person name="Svec P."/>
            <person name="Neumann-Schaal M."/>
            <person name="Botka T."/>
            <person name="Gelbicova T."/>
            <person name="Stankova E."/>
            <person name="Doskar J."/>
            <person name="Pantucek R."/>
        </authorList>
    </citation>
    <scope>NUCLEOTIDE SEQUENCE [LARGE SCALE GENOMIC DNA]</scope>
    <source>
        <strain evidence="3 4">CCM 9025</strain>
    </source>
</reference>
<feature type="compositionally biased region" description="Polar residues" evidence="1">
    <location>
        <begin position="312"/>
        <end position="328"/>
    </location>
</feature>
<dbReference type="InterPro" id="IPR051928">
    <property type="entry name" value="NorD/CobT"/>
</dbReference>
<dbReference type="InterPro" id="IPR025861">
    <property type="entry name" value="CobT_VWA_dom"/>
</dbReference>
<keyword evidence="4" id="KW-1185">Reference proteome</keyword>